<dbReference type="InterPro" id="IPR005510">
    <property type="entry name" value="Csm4"/>
</dbReference>
<accession>A0ABM6TZ76</accession>
<evidence type="ECO:0000313" key="6">
    <source>
        <dbReference type="Proteomes" id="UP000240258"/>
    </source>
</evidence>
<keyword evidence="6" id="KW-1185">Reference proteome</keyword>
<name>A0ABM6TZ76_FUSMR</name>
<keyword evidence="3" id="KW-0694">RNA-binding</keyword>
<organism evidence="5 6">
    <name type="scientific">Fusobacterium mortiferum ATCC 9817</name>
    <dbReference type="NCBI Taxonomy" id="469616"/>
    <lineage>
        <taxon>Bacteria</taxon>
        <taxon>Fusobacteriati</taxon>
        <taxon>Fusobacteriota</taxon>
        <taxon>Fusobacteriia</taxon>
        <taxon>Fusobacteriales</taxon>
        <taxon>Fusobacteriaceae</taxon>
        <taxon>Fusobacterium</taxon>
    </lineage>
</organism>
<evidence type="ECO:0000256" key="3">
    <source>
        <dbReference type="ARBA" id="ARBA00022884"/>
    </source>
</evidence>
<evidence type="ECO:0000313" key="5">
    <source>
        <dbReference type="EMBL" id="AVQ19758.1"/>
    </source>
</evidence>
<comment type="similarity">
    <text evidence="1">Belongs to the CRISPR-associated Csm4 family.</text>
</comment>
<dbReference type="Proteomes" id="UP000240258">
    <property type="component" value="Chromosome"/>
</dbReference>
<dbReference type="RefSeq" id="WP_005886900.1">
    <property type="nucleotide sequence ID" value="NZ_CP028102.1"/>
</dbReference>
<protein>
    <recommendedName>
        <fullName evidence="2">CRISPR system Cms protein Csm4</fullName>
    </recommendedName>
</protein>
<evidence type="ECO:0000256" key="4">
    <source>
        <dbReference type="ARBA" id="ARBA00023118"/>
    </source>
</evidence>
<dbReference type="NCBIfam" id="TIGR01903">
    <property type="entry name" value="cas5_csm4"/>
    <property type="match status" value="1"/>
</dbReference>
<reference evidence="6" key="1">
    <citation type="journal article" date="2018" name="MSphere">
        <title>Fusobacterium Genomics Using MinION and Illumina Sequencing Enables Genome Completion and Correction.</title>
        <authorList>
            <person name="Todd S.M."/>
            <person name="Settlage R.E."/>
            <person name="Lahmers K.K."/>
            <person name="Slade D.J."/>
        </authorList>
    </citation>
    <scope>NUCLEOTIDE SEQUENCE [LARGE SCALE GENOMIC DNA]</scope>
    <source>
        <strain evidence="6">ATCC 9817</strain>
    </source>
</reference>
<proteinExistence type="inferred from homology"/>
<evidence type="ECO:0000256" key="2">
    <source>
        <dbReference type="ARBA" id="ARBA00016109"/>
    </source>
</evidence>
<dbReference type="GeneID" id="62764247"/>
<gene>
    <name evidence="5" type="ORF">C4N19_11925</name>
</gene>
<dbReference type="EMBL" id="CP028102">
    <property type="protein sequence ID" value="AVQ19758.1"/>
    <property type="molecule type" value="Genomic_DNA"/>
</dbReference>
<sequence length="314" mass="36013">MYQTYLWNIKPLSSYMTPWQSDTIYGHFFWGVALLEGEDELKKILAEFEKNNPPFIVSDGFVDNRLPMISKRVIKNSEVERMAVEKNESIIDIATKIKRLKKVSTISLELFNKLRKKENDIVELVDEILDDNSKNRGIISIENTHNRIDRLSGSTGENAIFSLKENFVAENIFIYIKVRGDYPINKLEKILRFVEENGFGKKVSIGKGAFKTESFERFDGFEKISGNGFISLSNYIPKEEDYEYVENSLVLIKRGKVANLYGDEGNPFKKPFSCFRAGAIFRGKSSGIKGRVLTNLHRKKIIQVGIPFIVEVEL</sequence>
<keyword evidence="4" id="KW-0051">Antiviral defense</keyword>
<evidence type="ECO:0000256" key="1">
    <source>
        <dbReference type="ARBA" id="ARBA00005772"/>
    </source>
</evidence>